<dbReference type="FunFam" id="3.40.50.300:FF:000426">
    <property type="entry name" value="Ferrous iron transport protein B"/>
    <property type="match status" value="1"/>
</dbReference>
<dbReference type="EMBL" id="FQZQ01000012">
    <property type="protein sequence ID" value="SHJ73893.1"/>
    <property type="molecule type" value="Genomic_DNA"/>
</dbReference>
<dbReference type="PANTHER" id="PTHR43185:SF1">
    <property type="entry name" value="FE(2+) TRANSPORTER FEOB"/>
    <property type="match status" value="1"/>
</dbReference>
<dbReference type="PANTHER" id="PTHR43185">
    <property type="entry name" value="FERROUS IRON TRANSPORT PROTEIN B"/>
    <property type="match status" value="1"/>
</dbReference>
<keyword evidence="8 16" id="KW-1133">Transmembrane helix</keyword>
<feature type="transmembrane region" description="Helical" evidence="16">
    <location>
        <begin position="733"/>
        <end position="752"/>
    </location>
</feature>
<feature type="binding site" evidence="14">
    <location>
        <begin position="10"/>
        <end position="17"/>
    </location>
    <ligand>
        <name>GTP</name>
        <dbReference type="ChEBI" id="CHEBI:37565"/>
        <label>1</label>
    </ligand>
</feature>
<evidence type="ECO:0000256" key="2">
    <source>
        <dbReference type="ARBA" id="ARBA00022448"/>
    </source>
</evidence>
<evidence type="ECO:0000256" key="12">
    <source>
        <dbReference type="ARBA" id="ARBA00023136"/>
    </source>
</evidence>
<keyword evidence="4 16" id="KW-0410">Iron transport</keyword>
<feature type="binding site" evidence="14">
    <location>
        <begin position="56"/>
        <end position="59"/>
    </location>
    <ligand>
        <name>GTP</name>
        <dbReference type="ChEBI" id="CHEBI:37565"/>
        <label>3</label>
    </ligand>
</feature>
<dbReference type="GO" id="GO:0005886">
    <property type="term" value="C:plasma membrane"/>
    <property type="evidence" value="ECO:0007669"/>
    <property type="project" value="UniProtKB-SubCell"/>
</dbReference>
<dbReference type="Pfam" id="PF07670">
    <property type="entry name" value="Gate"/>
    <property type="match status" value="2"/>
</dbReference>
<dbReference type="InterPro" id="IPR030389">
    <property type="entry name" value="G_FEOB_dom"/>
</dbReference>
<dbReference type="InterPro" id="IPR005225">
    <property type="entry name" value="Small_GTP-bd"/>
</dbReference>
<dbReference type="InterPro" id="IPR006073">
    <property type="entry name" value="GTP-bd"/>
</dbReference>
<keyword evidence="9 16" id="KW-0408">Iron</keyword>
<feature type="transmembrane region" description="Helical" evidence="16">
    <location>
        <begin position="426"/>
        <end position="451"/>
    </location>
</feature>
<keyword evidence="15" id="KW-0460">Magnesium</keyword>
<keyword evidence="10" id="KW-0406">Ion transport</keyword>
<gene>
    <name evidence="18" type="ORF">SAMN05444000_11286</name>
</gene>
<dbReference type="NCBIfam" id="NF007105">
    <property type="entry name" value="PRK09554.1"/>
    <property type="match status" value="1"/>
</dbReference>
<feature type="transmembrane region" description="Helical" evidence="16">
    <location>
        <begin position="351"/>
        <end position="371"/>
    </location>
</feature>
<dbReference type="Pfam" id="PF07664">
    <property type="entry name" value="FeoB_C"/>
    <property type="match status" value="1"/>
</dbReference>
<feature type="transmembrane region" description="Helical" evidence="16">
    <location>
        <begin position="701"/>
        <end position="721"/>
    </location>
</feature>
<dbReference type="InterPro" id="IPR050860">
    <property type="entry name" value="FeoB_GTPase"/>
</dbReference>
<evidence type="ECO:0000256" key="3">
    <source>
        <dbReference type="ARBA" id="ARBA00022475"/>
    </source>
</evidence>
<dbReference type="AlphaFoldDB" id="A0A1M6LRU6"/>
<dbReference type="GO" id="GO:0015093">
    <property type="term" value="F:ferrous iron transmembrane transporter activity"/>
    <property type="evidence" value="ECO:0007669"/>
    <property type="project" value="UniProtKB-UniRule"/>
</dbReference>
<evidence type="ECO:0000256" key="4">
    <source>
        <dbReference type="ARBA" id="ARBA00022496"/>
    </source>
</evidence>
<evidence type="ECO:0000256" key="14">
    <source>
        <dbReference type="PIRSR" id="PIRSR603373-1"/>
    </source>
</evidence>
<evidence type="ECO:0000256" key="16">
    <source>
        <dbReference type="RuleBase" id="RU362098"/>
    </source>
</evidence>
<dbReference type="GO" id="GO:0046872">
    <property type="term" value="F:metal ion binding"/>
    <property type="evidence" value="ECO:0007669"/>
    <property type="project" value="UniProtKB-KW"/>
</dbReference>
<evidence type="ECO:0000256" key="5">
    <source>
        <dbReference type="ARBA" id="ARBA00022519"/>
    </source>
</evidence>
<keyword evidence="6 16" id="KW-0812">Transmembrane</keyword>
<evidence type="ECO:0000256" key="6">
    <source>
        <dbReference type="ARBA" id="ARBA00022692"/>
    </source>
</evidence>
<feature type="domain" description="FeoB-type G" evidence="17">
    <location>
        <begin position="3"/>
        <end position="169"/>
    </location>
</feature>
<name>A0A1M6LRU6_9RHOB</name>
<feature type="binding site" evidence="15">
    <location>
        <position position="24"/>
    </location>
    <ligand>
        <name>Mg(2+)</name>
        <dbReference type="ChEBI" id="CHEBI:18420"/>
        <label>2</label>
    </ligand>
</feature>
<feature type="transmembrane region" description="Helical" evidence="16">
    <location>
        <begin position="287"/>
        <end position="310"/>
    </location>
</feature>
<feature type="transmembrane region" description="Helical" evidence="16">
    <location>
        <begin position="316"/>
        <end position="339"/>
    </location>
</feature>
<dbReference type="PRINTS" id="PR00326">
    <property type="entry name" value="GTP1OBG"/>
</dbReference>
<reference evidence="19" key="1">
    <citation type="submission" date="2016-11" db="EMBL/GenBank/DDBJ databases">
        <authorList>
            <person name="Varghese N."/>
            <person name="Submissions S."/>
        </authorList>
    </citation>
    <scope>NUCLEOTIDE SEQUENCE [LARGE SCALE GENOMIC DNA]</scope>
    <source>
        <strain evidence="19">DSM 100564</strain>
    </source>
</reference>
<keyword evidence="15" id="KW-0479">Metal-binding</keyword>
<comment type="similarity">
    <text evidence="16">Belongs to the TRAFAC class TrmE-Era-EngA-EngB-Septin-like GTPase superfamily. FeoB GTPase (TC 9.A.8) family.</text>
</comment>
<dbReference type="NCBIfam" id="TIGR00231">
    <property type="entry name" value="small_GTP"/>
    <property type="match status" value="1"/>
</dbReference>
<evidence type="ECO:0000313" key="19">
    <source>
        <dbReference type="Proteomes" id="UP000183982"/>
    </source>
</evidence>
<keyword evidence="11 14" id="KW-0342">GTP-binding</keyword>
<evidence type="ECO:0000256" key="13">
    <source>
        <dbReference type="NCBIfam" id="TIGR00437"/>
    </source>
</evidence>
<feature type="binding site" evidence="15">
    <location>
        <position position="22"/>
    </location>
    <ligand>
        <name>Mg(2+)</name>
        <dbReference type="ChEBI" id="CHEBI:18420"/>
        <label>1</label>
    </ligand>
</feature>
<keyword evidence="7 14" id="KW-0547">Nucleotide-binding</keyword>
<keyword evidence="19" id="KW-1185">Reference proteome</keyword>
<dbReference type="RefSeq" id="WP_073252789.1">
    <property type="nucleotide sequence ID" value="NZ_FQZQ01000012.1"/>
</dbReference>
<dbReference type="Pfam" id="PF17910">
    <property type="entry name" value="FeoB_Cyto"/>
    <property type="match status" value="1"/>
</dbReference>
<evidence type="ECO:0000256" key="15">
    <source>
        <dbReference type="PIRSR" id="PIRSR603373-2"/>
    </source>
</evidence>
<evidence type="ECO:0000256" key="1">
    <source>
        <dbReference type="ARBA" id="ARBA00004429"/>
    </source>
</evidence>
<sequence>MTHLTVAIAGNPNCGKTTLFNALTGRHQQVGNWPGVTVEKKIGEVSHNGVLIDLVDLPGVYSLSVAGGAGSVDERLARDYILSEKPDLVVNVIDASNLERNLYLTIQLLEMGTPLIVALNMMDVAKARQIHIDIDVLSAQLGCPVVTLIAAEDKGVGDLKDHILRDAAAGIAPGAGAYFAPELEAAVKRLEASVAQSIEFGDPRWLAIKHLEGDELCPAMTDPEVARVAKQERATLEQTTGMDADTLIACGRYDRVAELVGTVQTRQSELGQSMSDRIDHLILNRALGLPIFFLVMYLMFMFTINIGGAFIDFFDIFAGTIFVDGIGAALSGIGAPGWVTTILADGIGGGIQTVATFIPIVFCLFLVLSILEDSGYMARAAFVMDRFMRMIGLPGKSFVPLLVAFGCNVPAIMATRTLDSQRDRTLTVMMAPFMSCGARLPVYALFAAAFFPVGGQNLVFGLYLLGLLAAVMTGLMLKVTILKGKPEPFVMELPPYHMPTVRGLFTRTWHRLRDFLTEAGQVIVVMVAVLAFLNSWGTDGSFGNEDSENSVLAEIGRGLTPIFAPTGIDEDNWPATVGIFTGILAKEAVVGTLNTLYAVPDDGTGEPFSIIAGIGDAVSTIGPNLRDAIGMANDPLGLSIGDVSSIDAAAAEQEVSHNTFGNMVEKFDGKIGAFAYLLMILLYMPCVAAIGAIWRETGWKWALFASSWTMGLAYGASVLFYQSATFARHPTSSAWWIAGVLGTLLLVFLTLWRMGKRQPSDPSGMAEAG</sequence>
<keyword evidence="12 16" id="KW-0472">Membrane</keyword>
<keyword evidence="5" id="KW-0997">Cell inner membrane</keyword>
<feature type="transmembrane region" description="Helical" evidence="16">
    <location>
        <begin position="515"/>
        <end position="533"/>
    </location>
</feature>
<organism evidence="18 19">
    <name type="scientific">Shimia gijangensis</name>
    <dbReference type="NCBI Taxonomy" id="1470563"/>
    <lineage>
        <taxon>Bacteria</taxon>
        <taxon>Pseudomonadati</taxon>
        <taxon>Pseudomonadota</taxon>
        <taxon>Alphaproteobacteria</taxon>
        <taxon>Rhodobacterales</taxon>
        <taxon>Roseobacteraceae</taxon>
    </lineage>
</organism>
<dbReference type="Proteomes" id="UP000183982">
    <property type="component" value="Unassembled WGS sequence"/>
</dbReference>
<feature type="binding site" evidence="14">
    <location>
        <begin position="35"/>
        <end position="39"/>
    </location>
    <ligand>
        <name>GTP</name>
        <dbReference type="ChEBI" id="CHEBI:37565"/>
        <label>2</label>
    </ligand>
</feature>
<keyword evidence="2 16" id="KW-0813">Transport</keyword>
<feature type="transmembrane region" description="Helical" evidence="16">
    <location>
        <begin position="391"/>
        <end position="414"/>
    </location>
</feature>
<feature type="binding site" evidence="14">
    <location>
        <begin position="120"/>
        <end position="123"/>
    </location>
    <ligand>
        <name>GTP</name>
        <dbReference type="ChEBI" id="CHEBI:37565"/>
        <label>1</label>
    </ligand>
</feature>
<evidence type="ECO:0000313" key="18">
    <source>
        <dbReference type="EMBL" id="SHJ73893.1"/>
    </source>
</evidence>
<feature type="binding site" evidence="15">
    <location>
        <position position="25"/>
    </location>
    <ligand>
        <name>Mg(2+)</name>
        <dbReference type="ChEBI" id="CHEBI:18420"/>
        <label>2</label>
    </ligand>
</feature>
<feature type="transmembrane region" description="Helical" evidence="16">
    <location>
        <begin position="673"/>
        <end position="694"/>
    </location>
</feature>
<feature type="binding site" evidence="15">
    <location>
        <position position="21"/>
    </location>
    <ligand>
        <name>Mg(2+)</name>
        <dbReference type="ChEBI" id="CHEBI:18420"/>
        <label>2</label>
    </ligand>
</feature>
<dbReference type="Pfam" id="PF02421">
    <property type="entry name" value="FeoB_N"/>
    <property type="match status" value="1"/>
</dbReference>
<evidence type="ECO:0000256" key="9">
    <source>
        <dbReference type="ARBA" id="ARBA00023004"/>
    </source>
</evidence>
<dbReference type="InterPro" id="IPR003373">
    <property type="entry name" value="Fe2_transport_prot-B"/>
</dbReference>
<dbReference type="Gene3D" id="3.40.50.300">
    <property type="entry name" value="P-loop containing nucleotide triphosphate hydrolases"/>
    <property type="match status" value="1"/>
</dbReference>
<dbReference type="NCBIfam" id="TIGR00437">
    <property type="entry name" value="feoB"/>
    <property type="match status" value="1"/>
</dbReference>
<dbReference type="Gene3D" id="1.10.287.1770">
    <property type="match status" value="1"/>
</dbReference>
<proteinExistence type="inferred from homology"/>
<evidence type="ECO:0000256" key="11">
    <source>
        <dbReference type="ARBA" id="ARBA00023134"/>
    </source>
</evidence>
<protein>
    <recommendedName>
        <fullName evidence="13 16">Ferrous iron transport protein B</fullName>
    </recommendedName>
</protein>
<dbReference type="SUPFAM" id="SSF52540">
    <property type="entry name" value="P-loop containing nucleoside triphosphate hydrolases"/>
    <property type="match status" value="1"/>
</dbReference>
<comment type="function">
    <text evidence="16">Probable transporter of a GTP-driven Fe(2+) uptake system.</text>
</comment>
<evidence type="ECO:0000256" key="10">
    <source>
        <dbReference type="ARBA" id="ARBA00023065"/>
    </source>
</evidence>
<accession>A0A1M6LRU6</accession>
<evidence type="ECO:0000256" key="8">
    <source>
        <dbReference type="ARBA" id="ARBA00022989"/>
    </source>
</evidence>
<dbReference type="OrthoDB" id="9809127at2"/>
<dbReference type="InterPro" id="IPR011640">
    <property type="entry name" value="Fe2_transport_prot_B_C"/>
</dbReference>
<dbReference type="GO" id="GO:0005525">
    <property type="term" value="F:GTP binding"/>
    <property type="evidence" value="ECO:0007669"/>
    <property type="project" value="UniProtKB-KW"/>
</dbReference>
<dbReference type="InterPro" id="IPR027417">
    <property type="entry name" value="P-loop_NTPase"/>
</dbReference>
<comment type="subcellular location">
    <subcellularLocation>
        <location evidence="1 16">Cell inner membrane</location>
        <topology evidence="1 16">Multi-pass membrane protein</topology>
    </subcellularLocation>
</comment>
<evidence type="ECO:0000259" key="17">
    <source>
        <dbReference type="PROSITE" id="PS51711"/>
    </source>
</evidence>
<evidence type="ECO:0000256" key="7">
    <source>
        <dbReference type="ARBA" id="ARBA00022741"/>
    </source>
</evidence>
<dbReference type="CDD" id="cd01879">
    <property type="entry name" value="FeoB"/>
    <property type="match status" value="1"/>
</dbReference>
<feature type="transmembrane region" description="Helical" evidence="16">
    <location>
        <begin position="457"/>
        <end position="477"/>
    </location>
</feature>
<dbReference type="STRING" id="1470563.SAMN05444000_11286"/>
<dbReference type="PROSITE" id="PS51711">
    <property type="entry name" value="G_FEOB"/>
    <property type="match status" value="1"/>
</dbReference>
<dbReference type="InterPro" id="IPR011642">
    <property type="entry name" value="Gate_dom"/>
</dbReference>
<dbReference type="InterPro" id="IPR041069">
    <property type="entry name" value="FeoB_Cyto"/>
</dbReference>
<keyword evidence="3" id="KW-1003">Cell membrane</keyword>